<accession>A0A1J5TMT3</accession>
<evidence type="ECO:0000313" key="2">
    <source>
        <dbReference type="Proteomes" id="UP000183615"/>
    </source>
</evidence>
<organism evidence="1 2">
    <name type="scientific">Marine Group III euryarchaeote CG-Epi2</name>
    <dbReference type="NCBI Taxonomy" id="1888996"/>
    <lineage>
        <taxon>Archaea</taxon>
        <taxon>Methanobacteriati</taxon>
        <taxon>Thermoplasmatota</taxon>
        <taxon>Thermoplasmata</taxon>
        <taxon>Candidatus Thermoprofundales</taxon>
    </lineage>
</organism>
<evidence type="ECO:0000313" key="1">
    <source>
        <dbReference type="EMBL" id="OIR21467.1"/>
    </source>
</evidence>
<sequence length="105" mass="12625">MDTYWTSMDLNNISENTEIYLENDEFIILNNSDMIPIIIWKDKDVVRDLTISRTMKKAIQKVGEEKYGRGNFFIDRFQTGDEEYLTWYCRPNMNPELIEERENSK</sequence>
<dbReference type="AlphaFoldDB" id="A0A1J5TMT3"/>
<dbReference type="EMBL" id="MIYZ01000041">
    <property type="protein sequence ID" value="OIR21467.1"/>
    <property type="molecule type" value="Genomic_DNA"/>
</dbReference>
<dbReference type="Proteomes" id="UP000183615">
    <property type="component" value="Unassembled WGS sequence"/>
</dbReference>
<protein>
    <submittedName>
        <fullName evidence="1">Uncharacterized protein</fullName>
    </submittedName>
</protein>
<comment type="caution">
    <text evidence="1">The sequence shown here is derived from an EMBL/GenBank/DDBJ whole genome shotgun (WGS) entry which is preliminary data.</text>
</comment>
<proteinExistence type="predicted"/>
<reference evidence="1 2" key="1">
    <citation type="submission" date="2016-08" db="EMBL/GenBank/DDBJ databases">
        <title>New Insights into Marine Group III Euryarchaeota, from dark to light.</title>
        <authorList>
            <person name="Haro-Moreno J.M."/>
            <person name="Rodriguez-Valera F."/>
            <person name="Lopez-Garcia P."/>
            <person name="Moreira D."/>
            <person name="Martin-Cuadrado A.B."/>
        </authorList>
    </citation>
    <scope>NUCLEOTIDE SEQUENCE [LARGE SCALE GENOMIC DNA]</scope>
    <source>
        <strain evidence="1">CG-Epi2</strain>
    </source>
</reference>
<gene>
    <name evidence="1" type="ORF">BET99_02375</name>
</gene>
<name>A0A1J5TMT3_9ARCH</name>